<protein>
    <submittedName>
        <fullName evidence="1">Uncharacterized protein</fullName>
    </submittedName>
</protein>
<evidence type="ECO:0000313" key="1">
    <source>
        <dbReference type="EMBL" id="MFC6036962.1"/>
    </source>
</evidence>
<dbReference type="Proteomes" id="UP001596116">
    <property type="component" value="Unassembled WGS sequence"/>
</dbReference>
<dbReference type="RefSeq" id="WP_379881787.1">
    <property type="nucleotide sequence ID" value="NZ_JBHPON010000002.1"/>
</dbReference>
<name>A0ABW1L1W4_9PROT</name>
<comment type="caution">
    <text evidence="1">The sequence shown here is derived from an EMBL/GenBank/DDBJ whole genome shotgun (WGS) entry which is preliminary data.</text>
</comment>
<evidence type="ECO:0000313" key="2">
    <source>
        <dbReference type="Proteomes" id="UP001596116"/>
    </source>
</evidence>
<proteinExistence type="predicted"/>
<keyword evidence="2" id="KW-1185">Reference proteome</keyword>
<accession>A0ABW1L1W4</accession>
<gene>
    <name evidence="1" type="ORF">ACFMB1_15510</name>
</gene>
<reference evidence="1 2" key="1">
    <citation type="submission" date="2024-09" db="EMBL/GenBank/DDBJ databases">
        <authorList>
            <person name="Zhang Z.-H."/>
        </authorList>
    </citation>
    <scope>NUCLEOTIDE SEQUENCE [LARGE SCALE GENOMIC DNA]</scope>
    <source>
        <strain evidence="1 2">HHTR114</strain>
    </source>
</reference>
<sequence>MQNILLIGAGASLVGLLLGWLGGAWTARRKYRTQAEEVLGEVVRLRVLAEEKLSGDDPDLDELVDNFQTAVTGAYDAIQAMENQVKITKIKSEGSRQVIASSAQIIRMIEDQAGLDAAPVVITPQTKAPRLAAKKKA</sequence>
<dbReference type="EMBL" id="JBHPON010000002">
    <property type="protein sequence ID" value="MFC6036962.1"/>
    <property type="molecule type" value="Genomic_DNA"/>
</dbReference>
<organism evidence="1 2">
    <name type="scientific">Hyphococcus aureus</name>
    <dbReference type="NCBI Taxonomy" id="2666033"/>
    <lineage>
        <taxon>Bacteria</taxon>
        <taxon>Pseudomonadati</taxon>
        <taxon>Pseudomonadota</taxon>
        <taxon>Alphaproteobacteria</taxon>
        <taxon>Parvularculales</taxon>
        <taxon>Parvularculaceae</taxon>
        <taxon>Hyphococcus</taxon>
    </lineage>
</organism>